<evidence type="ECO:0000313" key="2">
    <source>
        <dbReference type="Proteomes" id="UP001501676"/>
    </source>
</evidence>
<accession>A0ABP6TAZ3</accession>
<protein>
    <submittedName>
        <fullName evidence="1">Uncharacterized protein</fullName>
    </submittedName>
</protein>
<dbReference type="Proteomes" id="UP001501676">
    <property type="component" value="Unassembled WGS sequence"/>
</dbReference>
<comment type="caution">
    <text evidence="1">The sequence shown here is derived from an EMBL/GenBank/DDBJ whole genome shotgun (WGS) entry which is preliminary data.</text>
</comment>
<gene>
    <name evidence="1" type="ORF">GCM10020369_79460</name>
</gene>
<sequence>MTGTLTPLRSPHRHARVLALWCTLTGHDPDWFDEPEREALLARTEIAALAEVPDAVLLDAGQAVRRGTSLPLERWLAAVRVVRPADRISA</sequence>
<organism evidence="1 2">
    <name type="scientific">Cryptosporangium minutisporangium</name>
    <dbReference type="NCBI Taxonomy" id="113569"/>
    <lineage>
        <taxon>Bacteria</taxon>
        <taxon>Bacillati</taxon>
        <taxon>Actinomycetota</taxon>
        <taxon>Actinomycetes</taxon>
        <taxon>Cryptosporangiales</taxon>
        <taxon>Cryptosporangiaceae</taxon>
        <taxon>Cryptosporangium</taxon>
    </lineage>
</organism>
<dbReference type="RefSeq" id="WP_345733495.1">
    <property type="nucleotide sequence ID" value="NZ_BAAAYN010000070.1"/>
</dbReference>
<evidence type="ECO:0000313" key="1">
    <source>
        <dbReference type="EMBL" id="GAA3397848.1"/>
    </source>
</evidence>
<proteinExistence type="predicted"/>
<dbReference type="EMBL" id="BAAAYN010000070">
    <property type="protein sequence ID" value="GAA3397848.1"/>
    <property type="molecule type" value="Genomic_DNA"/>
</dbReference>
<reference evidence="2" key="1">
    <citation type="journal article" date="2019" name="Int. J. Syst. Evol. Microbiol.">
        <title>The Global Catalogue of Microorganisms (GCM) 10K type strain sequencing project: providing services to taxonomists for standard genome sequencing and annotation.</title>
        <authorList>
            <consortium name="The Broad Institute Genomics Platform"/>
            <consortium name="The Broad Institute Genome Sequencing Center for Infectious Disease"/>
            <person name="Wu L."/>
            <person name="Ma J."/>
        </authorList>
    </citation>
    <scope>NUCLEOTIDE SEQUENCE [LARGE SCALE GENOMIC DNA]</scope>
    <source>
        <strain evidence="2">JCM 9458</strain>
    </source>
</reference>
<name>A0ABP6TAZ3_9ACTN</name>
<keyword evidence="2" id="KW-1185">Reference proteome</keyword>